<protein>
    <submittedName>
        <fullName evidence="4">Salicylate carboxymethyltransferase</fullName>
    </submittedName>
</protein>
<dbReference type="GO" id="GO:0008168">
    <property type="term" value="F:methyltransferase activity"/>
    <property type="evidence" value="ECO:0007669"/>
    <property type="project" value="InterPro"/>
</dbReference>
<dbReference type="InterPro" id="IPR042086">
    <property type="entry name" value="MeTrfase_capping"/>
</dbReference>
<reference evidence="3" key="1">
    <citation type="journal article" date="2015" name="Nat. Genet.">
        <title>The pineapple genome and the evolution of CAM photosynthesis.</title>
        <authorList>
            <person name="Ming R."/>
            <person name="VanBuren R."/>
            <person name="Wai C.M."/>
            <person name="Tang H."/>
            <person name="Schatz M.C."/>
            <person name="Bowers J.E."/>
            <person name="Lyons E."/>
            <person name="Wang M.L."/>
            <person name="Chen J."/>
            <person name="Biggers E."/>
            <person name="Zhang J."/>
            <person name="Huang L."/>
            <person name="Zhang L."/>
            <person name="Miao W."/>
            <person name="Zhang J."/>
            <person name="Ye Z."/>
            <person name="Miao C."/>
            <person name="Lin Z."/>
            <person name="Wang H."/>
            <person name="Zhou H."/>
            <person name="Yim W.C."/>
            <person name="Priest H.D."/>
            <person name="Zheng C."/>
            <person name="Woodhouse M."/>
            <person name="Edger P.P."/>
            <person name="Guyot R."/>
            <person name="Guo H.B."/>
            <person name="Guo H."/>
            <person name="Zheng G."/>
            <person name="Singh R."/>
            <person name="Sharma A."/>
            <person name="Min X."/>
            <person name="Zheng Y."/>
            <person name="Lee H."/>
            <person name="Gurtowski J."/>
            <person name="Sedlazeck F.J."/>
            <person name="Harkess A."/>
            <person name="McKain M.R."/>
            <person name="Liao Z."/>
            <person name="Fang J."/>
            <person name="Liu J."/>
            <person name="Zhang X."/>
            <person name="Zhang Q."/>
            <person name="Hu W."/>
            <person name="Qin Y."/>
            <person name="Wang K."/>
            <person name="Chen L.Y."/>
            <person name="Shirley N."/>
            <person name="Lin Y.R."/>
            <person name="Liu L.Y."/>
            <person name="Hernandez A.G."/>
            <person name="Wright C.L."/>
            <person name="Bulone V."/>
            <person name="Tuskan G.A."/>
            <person name="Heath K."/>
            <person name="Zee F."/>
            <person name="Moore P.H."/>
            <person name="Sunkar R."/>
            <person name="Leebens-Mack J.H."/>
            <person name="Mockler T."/>
            <person name="Bennetzen J.L."/>
            <person name="Freeling M."/>
            <person name="Sankoff D."/>
            <person name="Paterson A.H."/>
            <person name="Zhu X."/>
            <person name="Yang X."/>
            <person name="Smith J.A."/>
            <person name="Cushman J.C."/>
            <person name="Paull R.E."/>
            <person name="Yu Q."/>
        </authorList>
    </citation>
    <scope>NUCLEOTIDE SEQUENCE [LARGE SCALE GENOMIC DNA]</scope>
    <source>
        <strain evidence="3">cv. F153</strain>
    </source>
</reference>
<evidence type="ECO:0000256" key="2">
    <source>
        <dbReference type="ARBA" id="ARBA00022842"/>
    </source>
</evidence>
<dbReference type="Pfam" id="PF03492">
    <property type="entry name" value="Methyltransf_7"/>
    <property type="match status" value="1"/>
</dbReference>
<reference evidence="4" key="2">
    <citation type="submission" date="2025-08" db="UniProtKB">
        <authorList>
            <consortium name="RefSeq"/>
        </authorList>
    </citation>
    <scope>IDENTIFICATION</scope>
    <source>
        <tissue evidence="4">Leaf</tissue>
    </source>
</reference>
<keyword evidence="2" id="KW-0460">Magnesium</keyword>
<dbReference type="RefSeq" id="XP_020096890.1">
    <property type="nucleotide sequence ID" value="XM_020241301.1"/>
</dbReference>
<name>A0A6P5FUX4_ANACO</name>
<dbReference type="Gene3D" id="1.10.1200.270">
    <property type="entry name" value="Methyltransferase, alpha-helical capping domain"/>
    <property type="match status" value="1"/>
</dbReference>
<dbReference type="SUPFAM" id="SSF53335">
    <property type="entry name" value="S-adenosyl-L-methionine-dependent methyltransferases"/>
    <property type="match status" value="1"/>
</dbReference>
<dbReference type="GeneID" id="109716028"/>
<evidence type="ECO:0000256" key="1">
    <source>
        <dbReference type="ARBA" id="ARBA00022723"/>
    </source>
</evidence>
<keyword evidence="1" id="KW-0479">Metal-binding</keyword>
<keyword evidence="3" id="KW-1185">Reference proteome</keyword>
<sequence>MEVQSVLHMNSGVDDMSYAKNSTIQKIILNSTNTARQEAAVSSLQATGFPTQMTVADLGCSVGPNALQMASEIVEAIAQASRQFNRRPPEIQVFLNDLPGNDFNTMFDLLPEFYRLREVKLQESEQQKVHCFISVVAGSFYGRLFLSKSLHFVYSSSSLHWLSQVPQMLLDDGSEVPLNNKGKIYISSTSPPCVLEAYKKQFKRDFSLFLECRGEEVVGGGHMVLTFMGRRSSNPSPLIDCYMWELLAKALMDMVSMGLIEEEKVESFNAPYYAPSVEEVKDEVTIQGSFSISRIEIFEVNWDDNSQEAPQSGHNSNPTQMRNGTIPHQVAKSAQTMAKGNRAVVESMLKSHFGEAIIEDLFKRYCFLLEQFYYKNKAELTNILIVLVKN</sequence>
<dbReference type="Proteomes" id="UP000515123">
    <property type="component" value="Linkage group 10"/>
</dbReference>
<dbReference type="OrthoDB" id="1523883at2759"/>
<accession>A0A6P5FUX4</accession>
<dbReference type="InterPro" id="IPR029063">
    <property type="entry name" value="SAM-dependent_MTases_sf"/>
</dbReference>
<dbReference type="InterPro" id="IPR005299">
    <property type="entry name" value="MeTrfase_7"/>
</dbReference>
<evidence type="ECO:0000313" key="3">
    <source>
        <dbReference type="Proteomes" id="UP000515123"/>
    </source>
</evidence>
<dbReference type="GO" id="GO:0046872">
    <property type="term" value="F:metal ion binding"/>
    <property type="evidence" value="ECO:0007669"/>
    <property type="project" value="UniProtKB-KW"/>
</dbReference>
<proteinExistence type="predicted"/>
<gene>
    <name evidence="4" type="primary">LOC109716028</name>
</gene>
<evidence type="ECO:0000313" key="4">
    <source>
        <dbReference type="RefSeq" id="XP_020096890.1"/>
    </source>
</evidence>
<dbReference type="PANTHER" id="PTHR31009">
    <property type="entry name" value="S-ADENOSYL-L-METHIONINE:CARBOXYL METHYLTRANSFERASE FAMILY PROTEIN"/>
    <property type="match status" value="1"/>
</dbReference>
<dbReference type="AlphaFoldDB" id="A0A6P5FUX4"/>
<organism evidence="3 4">
    <name type="scientific">Ananas comosus</name>
    <name type="common">Pineapple</name>
    <name type="synonym">Ananas ananas</name>
    <dbReference type="NCBI Taxonomy" id="4615"/>
    <lineage>
        <taxon>Eukaryota</taxon>
        <taxon>Viridiplantae</taxon>
        <taxon>Streptophyta</taxon>
        <taxon>Embryophyta</taxon>
        <taxon>Tracheophyta</taxon>
        <taxon>Spermatophyta</taxon>
        <taxon>Magnoliopsida</taxon>
        <taxon>Liliopsida</taxon>
        <taxon>Poales</taxon>
        <taxon>Bromeliaceae</taxon>
        <taxon>Bromelioideae</taxon>
        <taxon>Ananas</taxon>
    </lineage>
</organism>
<dbReference type="Gene3D" id="3.40.50.150">
    <property type="entry name" value="Vaccinia Virus protein VP39"/>
    <property type="match status" value="1"/>
</dbReference>